<dbReference type="InterPro" id="IPR023772">
    <property type="entry name" value="DNA-bd_HTH_TetR-type_CS"/>
</dbReference>
<dbReference type="Pfam" id="PF17754">
    <property type="entry name" value="TetR_C_14"/>
    <property type="match status" value="1"/>
</dbReference>
<keyword evidence="2 4" id="KW-0238">DNA-binding</keyword>
<evidence type="ECO:0000256" key="3">
    <source>
        <dbReference type="ARBA" id="ARBA00023163"/>
    </source>
</evidence>
<evidence type="ECO:0000259" key="5">
    <source>
        <dbReference type="PROSITE" id="PS50977"/>
    </source>
</evidence>
<feature type="domain" description="HTH tetR-type" evidence="5">
    <location>
        <begin position="17"/>
        <end position="77"/>
    </location>
</feature>
<dbReference type="Proteomes" id="UP000186438">
    <property type="component" value="Unassembled WGS sequence"/>
</dbReference>
<dbReference type="PRINTS" id="PR00455">
    <property type="entry name" value="HTHTETR"/>
</dbReference>
<evidence type="ECO:0000313" key="7">
    <source>
        <dbReference type="Proteomes" id="UP000186438"/>
    </source>
</evidence>
<dbReference type="AlphaFoldDB" id="A0A1Q4HYC8"/>
<keyword evidence="3" id="KW-0804">Transcription</keyword>
<organism evidence="6 7">
    <name type="scientific">Mycobacterium paraffinicum</name>
    <dbReference type="NCBI Taxonomy" id="53378"/>
    <lineage>
        <taxon>Bacteria</taxon>
        <taxon>Bacillati</taxon>
        <taxon>Actinomycetota</taxon>
        <taxon>Actinomycetes</taxon>
        <taxon>Mycobacteriales</taxon>
        <taxon>Mycobacteriaceae</taxon>
        <taxon>Mycobacterium</taxon>
    </lineage>
</organism>
<evidence type="ECO:0000256" key="4">
    <source>
        <dbReference type="PROSITE-ProRule" id="PRU00335"/>
    </source>
</evidence>
<dbReference type="GO" id="GO:0000976">
    <property type="term" value="F:transcription cis-regulatory region binding"/>
    <property type="evidence" value="ECO:0007669"/>
    <property type="project" value="TreeGrafter"/>
</dbReference>
<keyword evidence="7" id="KW-1185">Reference proteome</keyword>
<comment type="caution">
    <text evidence="6">The sequence shown here is derived from an EMBL/GenBank/DDBJ whole genome shotgun (WGS) entry which is preliminary data.</text>
</comment>
<dbReference type="Pfam" id="PF00440">
    <property type="entry name" value="TetR_N"/>
    <property type="match status" value="1"/>
</dbReference>
<dbReference type="PANTHER" id="PTHR30055">
    <property type="entry name" value="HTH-TYPE TRANSCRIPTIONAL REGULATOR RUTR"/>
    <property type="match status" value="1"/>
</dbReference>
<dbReference type="SUPFAM" id="SSF46689">
    <property type="entry name" value="Homeodomain-like"/>
    <property type="match status" value="1"/>
</dbReference>
<accession>A0A1Q4HYC8</accession>
<dbReference type="InterPro" id="IPR050109">
    <property type="entry name" value="HTH-type_TetR-like_transc_reg"/>
</dbReference>
<proteinExistence type="predicted"/>
<dbReference type="InterPro" id="IPR041347">
    <property type="entry name" value="MftR_C"/>
</dbReference>
<name>A0A1Q4HYC8_9MYCO</name>
<protein>
    <submittedName>
        <fullName evidence="6">TetR family transcriptional regulator</fullName>
    </submittedName>
</protein>
<dbReference type="OrthoDB" id="4143918at2"/>
<evidence type="ECO:0000256" key="1">
    <source>
        <dbReference type="ARBA" id="ARBA00023015"/>
    </source>
</evidence>
<dbReference type="Gene3D" id="1.10.357.10">
    <property type="entry name" value="Tetracycline Repressor, domain 2"/>
    <property type="match status" value="1"/>
</dbReference>
<keyword evidence="1" id="KW-0805">Transcription regulation</keyword>
<dbReference type="RefSeq" id="WP_073873367.1">
    <property type="nucleotide sequence ID" value="NZ_MPNT01000005.1"/>
</dbReference>
<feature type="DNA-binding region" description="H-T-H motif" evidence="4">
    <location>
        <begin position="40"/>
        <end position="59"/>
    </location>
</feature>
<gene>
    <name evidence="6" type="ORF">BRW65_08075</name>
</gene>
<reference evidence="6 7" key="1">
    <citation type="submission" date="2016-11" db="EMBL/GenBank/DDBJ databases">
        <title>Genome sequences of unsequenced Mycobacteria.</title>
        <authorList>
            <person name="Greninger A.L."/>
            <person name="Fang F."/>
            <person name="Jerome K.R."/>
        </authorList>
    </citation>
    <scope>NUCLEOTIDE SEQUENCE [LARGE SCALE GENOMIC DNA]</scope>
    <source>
        <strain evidence="6 7">M11</strain>
    </source>
</reference>
<dbReference type="STRING" id="53378.BRW65_08075"/>
<evidence type="ECO:0000313" key="6">
    <source>
        <dbReference type="EMBL" id="OJZ74658.1"/>
    </source>
</evidence>
<dbReference type="InterPro" id="IPR001647">
    <property type="entry name" value="HTH_TetR"/>
</dbReference>
<dbReference type="PROSITE" id="PS50977">
    <property type="entry name" value="HTH_TETR_2"/>
    <property type="match status" value="1"/>
</dbReference>
<dbReference type="InterPro" id="IPR009057">
    <property type="entry name" value="Homeodomain-like_sf"/>
</dbReference>
<evidence type="ECO:0000256" key="2">
    <source>
        <dbReference type="ARBA" id="ARBA00023125"/>
    </source>
</evidence>
<dbReference type="EMBL" id="MPNT01000005">
    <property type="protein sequence ID" value="OJZ74658.1"/>
    <property type="molecule type" value="Genomic_DNA"/>
</dbReference>
<sequence>MDAVVVNQMGLRERRRRQTSADIRDAAVRLTVERGYDKVTIDEICAEAGISTRTFFNYFPNKESAIAYGPSDIPPELVADFVAAGPAPYSVVLAELITLAAHHLRDVPPRREHAAHMLELAKTSPAVLAAFLADLERFQTHLTDIIARRQGTRPDDEIVALIAALALTAVRSGIERWSRGEGDVDDTPMPHVERAAALVNSIFTK</sequence>
<dbReference type="PROSITE" id="PS01081">
    <property type="entry name" value="HTH_TETR_1"/>
    <property type="match status" value="1"/>
</dbReference>
<dbReference type="GO" id="GO:0003700">
    <property type="term" value="F:DNA-binding transcription factor activity"/>
    <property type="evidence" value="ECO:0007669"/>
    <property type="project" value="TreeGrafter"/>
</dbReference>
<dbReference type="PANTHER" id="PTHR30055:SF238">
    <property type="entry name" value="MYCOFACTOCIN BIOSYNTHESIS TRANSCRIPTIONAL REGULATOR MFTR-RELATED"/>
    <property type="match status" value="1"/>
</dbReference>